<gene>
    <name evidence="2" type="ORF">S03H2_69355</name>
</gene>
<sequence length="113" mass="12418">MLPRIIGEIGENDLNALVTNQVIESKTIEYKESLPGNSLSDKKKFLANVCSFANTAGGDFILDITEDRDSGIPKSVNGVDIPNVDKEKNRLSSLIRDGIEPRIWGVDIHPVQL</sequence>
<dbReference type="Pfam" id="PF04326">
    <property type="entry name" value="SLFN_AlbA_2"/>
    <property type="match status" value="1"/>
</dbReference>
<comment type="caution">
    <text evidence="2">The sequence shown here is derived from an EMBL/GenBank/DDBJ whole genome shotgun (WGS) entry which is preliminary data.</text>
</comment>
<feature type="non-terminal residue" evidence="2">
    <location>
        <position position="113"/>
    </location>
</feature>
<proteinExistence type="predicted"/>
<organism evidence="2">
    <name type="scientific">marine sediment metagenome</name>
    <dbReference type="NCBI Taxonomy" id="412755"/>
    <lineage>
        <taxon>unclassified sequences</taxon>
        <taxon>metagenomes</taxon>
        <taxon>ecological metagenomes</taxon>
    </lineage>
</organism>
<feature type="domain" description="Schlafen AlbA-2" evidence="1">
    <location>
        <begin position="24"/>
        <end position="111"/>
    </location>
</feature>
<dbReference type="InterPro" id="IPR038461">
    <property type="entry name" value="Schlafen_AlbA_2_dom_sf"/>
</dbReference>
<accession>X1L2R7</accession>
<evidence type="ECO:0000313" key="2">
    <source>
        <dbReference type="EMBL" id="GAH96739.1"/>
    </source>
</evidence>
<dbReference type="Gene3D" id="3.30.950.30">
    <property type="entry name" value="Schlafen, AAA domain"/>
    <property type="match status" value="1"/>
</dbReference>
<dbReference type="InterPro" id="IPR007421">
    <property type="entry name" value="Schlafen_AlbA_2_dom"/>
</dbReference>
<evidence type="ECO:0000259" key="1">
    <source>
        <dbReference type="Pfam" id="PF04326"/>
    </source>
</evidence>
<dbReference type="AlphaFoldDB" id="X1L2R7"/>
<dbReference type="EMBL" id="BARU01045803">
    <property type="protein sequence ID" value="GAH96739.1"/>
    <property type="molecule type" value="Genomic_DNA"/>
</dbReference>
<reference evidence="2" key="1">
    <citation type="journal article" date="2014" name="Front. Microbiol.">
        <title>High frequency of phylogenetically diverse reductive dehalogenase-homologous genes in deep subseafloor sedimentary metagenomes.</title>
        <authorList>
            <person name="Kawai M."/>
            <person name="Futagami T."/>
            <person name="Toyoda A."/>
            <person name="Takaki Y."/>
            <person name="Nishi S."/>
            <person name="Hori S."/>
            <person name="Arai W."/>
            <person name="Tsubouchi T."/>
            <person name="Morono Y."/>
            <person name="Uchiyama I."/>
            <person name="Ito T."/>
            <person name="Fujiyama A."/>
            <person name="Inagaki F."/>
            <person name="Takami H."/>
        </authorList>
    </citation>
    <scope>NUCLEOTIDE SEQUENCE</scope>
    <source>
        <strain evidence="2">Expedition CK06-06</strain>
    </source>
</reference>
<name>X1L2R7_9ZZZZ</name>
<protein>
    <recommendedName>
        <fullName evidence="1">Schlafen AlbA-2 domain-containing protein</fullName>
    </recommendedName>
</protein>